<dbReference type="Proteomes" id="UP000318864">
    <property type="component" value="Unassembled WGS sequence"/>
</dbReference>
<dbReference type="RefSeq" id="WP_141464365.1">
    <property type="nucleotide sequence ID" value="NZ_RBZW01000021.1"/>
</dbReference>
<dbReference type="EC" id="6.5.1.4" evidence="5 6"/>
<dbReference type="InterPro" id="IPR013791">
    <property type="entry name" value="RNA3'-term_phos_cycl_insert"/>
</dbReference>
<feature type="binding site" evidence="5">
    <location>
        <begin position="289"/>
        <end position="293"/>
    </location>
    <ligand>
        <name>ATP</name>
        <dbReference type="ChEBI" id="CHEBI:30616"/>
    </ligand>
</feature>
<dbReference type="AlphaFoldDB" id="A0A4S3TQ12"/>
<feature type="domain" description="RNA 3'-terminal phosphate cyclase" evidence="8">
    <location>
        <begin position="12"/>
        <end position="324"/>
    </location>
</feature>
<comment type="function">
    <text evidence="5">Catalyzes the conversion of 3'-phosphate to a 2',3'-cyclic phosphodiester at the end of RNA. The mechanism of action of the enzyme occurs in 3 steps: (A) adenylation of the enzyme by ATP; (B) transfer of adenylate to an RNA-N3'P to produce RNA-N3'PP5'A; (C) and attack of the adjacent 2'-hydroxyl on the 3'-phosphorus in the diester linkage to produce the cyclic end product. The biological role of this enzyme is unknown but it is likely to function in some aspects of cellular RNA processing.</text>
</comment>
<sequence length="374" mass="39674">MTDWRDLDGANAGGQFLRTALTLSILEGRPVRLENVRGDRSTPGLGHQHLAIFETLAALSDADVTGAEIGAETVTFDPGDPTLEGGEYAVDIETAGSISLLFDAVVPLATVLESPLSLSVTGGTDVAWSPPIEYVQQVKLPLLRRFGLVAACEIDRRGFYPDGGGTATLHLAPSRLEPIELVDPGSLEDVRLYSTESESLSDRNVAHRQLEGALERLDDSLDSRLVERRETTAASDCPGSAIVVRLEFENGIAGCSALGERGTPAERVGEDAADAANRVLEGGWPVDRHLGDQLLVYLSIAGGRVRVPALTDHVRSSCTLLEAFGVDVSRASPSATDIDADESIGDRPNDTDGAVLSVPQRATVNIEPTADPNY</sequence>
<reference evidence="10 11" key="1">
    <citation type="submission" date="2018-10" db="EMBL/GenBank/DDBJ databases">
        <title>Natronolimnobius sp. XQ-INN 246 isolated from Inner Mongolia Autonomous Region of China.</title>
        <authorList>
            <person name="Xue Q."/>
        </authorList>
    </citation>
    <scope>NUCLEOTIDE SEQUENCE [LARGE SCALE GENOMIC DNA]</scope>
    <source>
        <strain evidence="10 11">XQ-INN 246</strain>
    </source>
</reference>
<dbReference type="Gene3D" id="3.65.10.20">
    <property type="entry name" value="RNA 3'-terminal phosphate cyclase domain"/>
    <property type="match status" value="1"/>
</dbReference>
<dbReference type="GO" id="GO:0005737">
    <property type="term" value="C:cytoplasm"/>
    <property type="evidence" value="ECO:0007669"/>
    <property type="project" value="UniProtKB-SubCell"/>
</dbReference>
<keyword evidence="5" id="KW-0963">Cytoplasm</keyword>
<dbReference type="InterPro" id="IPR017770">
    <property type="entry name" value="RNA3'_term_phos_cyc_type_1"/>
</dbReference>
<comment type="catalytic activity">
    <reaction evidence="5">
        <text>a 3'-end 3'-phospho-ribonucleotide-RNA + ATP = a 3'-end 2',3'-cyclophospho-ribonucleotide-RNA + AMP + diphosphate</text>
        <dbReference type="Rhea" id="RHEA:23976"/>
        <dbReference type="Rhea" id="RHEA-COMP:10463"/>
        <dbReference type="Rhea" id="RHEA-COMP:10464"/>
        <dbReference type="ChEBI" id="CHEBI:30616"/>
        <dbReference type="ChEBI" id="CHEBI:33019"/>
        <dbReference type="ChEBI" id="CHEBI:83062"/>
        <dbReference type="ChEBI" id="CHEBI:83064"/>
        <dbReference type="ChEBI" id="CHEBI:456215"/>
        <dbReference type="EC" id="6.5.1.4"/>
    </reaction>
</comment>
<proteinExistence type="inferred from homology"/>
<feature type="active site" description="Tele-AMP-histidine intermediate" evidence="5">
    <location>
        <position position="313"/>
    </location>
</feature>
<accession>A0A4S3TQ12</accession>
<dbReference type="PIRSF" id="PIRSF005378">
    <property type="entry name" value="RNA3'_term_phos_cycl_euk"/>
    <property type="match status" value="1"/>
</dbReference>
<evidence type="ECO:0000259" key="9">
    <source>
        <dbReference type="Pfam" id="PF05189"/>
    </source>
</evidence>
<dbReference type="InterPro" id="IPR000228">
    <property type="entry name" value="RNA3'_term_phos_cyc"/>
</dbReference>
<dbReference type="InterPro" id="IPR013792">
    <property type="entry name" value="RNA3'P_cycl/enolpyr_Trfase_a/b"/>
</dbReference>
<comment type="caution">
    <text evidence="10">The sequence shown here is derived from an EMBL/GenBank/DDBJ whole genome shotgun (WGS) entry which is preliminary data.</text>
</comment>
<organism evidence="10 11">
    <name type="scientific">Salinadaptatus halalkaliphilus</name>
    <dbReference type="NCBI Taxonomy" id="2419781"/>
    <lineage>
        <taxon>Archaea</taxon>
        <taxon>Methanobacteriati</taxon>
        <taxon>Methanobacteriota</taxon>
        <taxon>Stenosarchaea group</taxon>
        <taxon>Halobacteria</taxon>
        <taxon>Halobacteriales</taxon>
        <taxon>Natrialbaceae</taxon>
        <taxon>Salinadaptatus</taxon>
    </lineage>
</organism>
<evidence type="ECO:0000313" key="10">
    <source>
        <dbReference type="EMBL" id="THE65323.1"/>
    </source>
</evidence>
<dbReference type="EMBL" id="RBZW01000021">
    <property type="protein sequence ID" value="THE65323.1"/>
    <property type="molecule type" value="Genomic_DNA"/>
</dbReference>
<dbReference type="Gene3D" id="3.30.360.20">
    <property type="entry name" value="RNA 3'-terminal phosphate cyclase, insert domain"/>
    <property type="match status" value="1"/>
</dbReference>
<dbReference type="SUPFAM" id="SSF55205">
    <property type="entry name" value="EPT/RTPC-like"/>
    <property type="match status" value="1"/>
</dbReference>
<feature type="domain" description="RNA 3'-terminal phosphate cyclase insert" evidence="9">
    <location>
        <begin position="182"/>
        <end position="278"/>
    </location>
</feature>
<protein>
    <recommendedName>
        <fullName evidence="2 5">RNA 3'-terminal phosphate cyclase</fullName>
        <shortName evidence="5">RNA cyclase</shortName>
        <shortName evidence="5">RNA-3'-phosphate cyclase</shortName>
        <ecNumber evidence="5 6">6.5.1.4</ecNumber>
    </recommendedName>
</protein>
<dbReference type="HAMAP" id="MF_00200">
    <property type="entry name" value="RTC"/>
    <property type="match status" value="1"/>
</dbReference>
<dbReference type="NCBIfam" id="TIGR03399">
    <property type="entry name" value="RNA_3prim_cycl"/>
    <property type="match status" value="1"/>
</dbReference>
<dbReference type="InterPro" id="IPR023797">
    <property type="entry name" value="RNA3'_phos_cyclase_dom"/>
</dbReference>
<keyword evidence="11" id="KW-1185">Reference proteome</keyword>
<keyword evidence="5" id="KW-0067">ATP-binding</keyword>
<feature type="region of interest" description="Disordered" evidence="7">
    <location>
        <begin position="336"/>
        <end position="356"/>
    </location>
</feature>
<evidence type="ECO:0000256" key="3">
    <source>
        <dbReference type="ARBA" id="ARBA00022598"/>
    </source>
</evidence>
<comment type="similarity">
    <text evidence="1 5">Belongs to the RNA 3'-terminal cyclase family. Type 1 subfamily.</text>
</comment>
<dbReference type="PANTHER" id="PTHR11096:SF0">
    <property type="entry name" value="RNA 3'-TERMINAL PHOSPHATE CYCLASE"/>
    <property type="match status" value="1"/>
</dbReference>
<evidence type="ECO:0000259" key="8">
    <source>
        <dbReference type="Pfam" id="PF01137"/>
    </source>
</evidence>
<evidence type="ECO:0000256" key="7">
    <source>
        <dbReference type="SAM" id="MobiDB-lite"/>
    </source>
</evidence>
<dbReference type="NCBIfam" id="NF003246">
    <property type="entry name" value="PRK04204.1-2"/>
    <property type="match status" value="1"/>
</dbReference>
<dbReference type="InterPro" id="IPR037136">
    <property type="entry name" value="RNA3'_phos_cyclase_dom_sf"/>
</dbReference>
<evidence type="ECO:0000256" key="1">
    <source>
        <dbReference type="ARBA" id="ARBA00009206"/>
    </source>
</evidence>
<name>A0A4S3TQ12_9EURY</name>
<dbReference type="GO" id="GO:0005524">
    <property type="term" value="F:ATP binding"/>
    <property type="evidence" value="ECO:0007669"/>
    <property type="project" value="UniProtKB-KW"/>
</dbReference>
<keyword evidence="3 5" id="KW-0436">Ligase</keyword>
<evidence type="ECO:0000256" key="4">
    <source>
        <dbReference type="ARBA" id="ARBA00022741"/>
    </source>
</evidence>
<dbReference type="SUPFAM" id="SSF52913">
    <property type="entry name" value="RNA 3'-terminal phosphate cyclase, RPTC, insert domain"/>
    <property type="match status" value="1"/>
</dbReference>
<feature type="binding site" evidence="5">
    <location>
        <position position="103"/>
    </location>
    <ligand>
        <name>ATP</name>
        <dbReference type="ChEBI" id="CHEBI:30616"/>
    </ligand>
</feature>
<dbReference type="PANTHER" id="PTHR11096">
    <property type="entry name" value="RNA 3' TERMINAL PHOSPHATE CYCLASE"/>
    <property type="match status" value="1"/>
</dbReference>
<dbReference type="GO" id="GO:0006396">
    <property type="term" value="P:RNA processing"/>
    <property type="evidence" value="ECO:0007669"/>
    <property type="project" value="UniProtKB-UniRule"/>
</dbReference>
<dbReference type="InterPro" id="IPR036553">
    <property type="entry name" value="RPTC_insert"/>
</dbReference>
<dbReference type="Pfam" id="PF05189">
    <property type="entry name" value="RTC_insert"/>
    <property type="match status" value="1"/>
</dbReference>
<dbReference type="Pfam" id="PF01137">
    <property type="entry name" value="RTC"/>
    <property type="match status" value="1"/>
</dbReference>
<dbReference type="GO" id="GO:0003963">
    <property type="term" value="F:RNA-3'-phosphate cyclase activity"/>
    <property type="evidence" value="ECO:0007669"/>
    <property type="project" value="UniProtKB-UniRule"/>
</dbReference>
<comment type="subcellular location">
    <subcellularLocation>
        <location evidence="5">Cytoplasm</location>
    </subcellularLocation>
</comment>
<dbReference type="OrthoDB" id="7994at2157"/>
<keyword evidence="4 5" id="KW-0547">Nucleotide-binding</keyword>
<evidence type="ECO:0000313" key="11">
    <source>
        <dbReference type="Proteomes" id="UP000318864"/>
    </source>
</evidence>
<evidence type="ECO:0000256" key="6">
    <source>
        <dbReference type="NCBIfam" id="TIGR03399"/>
    </source>
</evidence>
<evidence type="ECO:0000256" key="5">
    <source>
        <dbReference type="HAMAP-Rule" id="MF_00200"/>
    </source>
</evidence>
<gene>
    <name evidence="5" type="primary">rtcA</name>
    <name evidence="10" type="ORF">D8Y22_09030</name>
</gene>
<evidence type="ECO:0000256" key="2">
    <source>
        <dbReference type="ARBA" id="ARBA00021428"/>
    </source>
</evidence>